<proteinExistence type="inferred from homology"/>
<dbReference type="FunFam" id="3.90.850.10:FF:000002">
    <property type="entry name" value="2-hydroxyhepta-2,4-diene-1,7-dioate isomerase"/>
    <property type="match status" value="1"/>
</dbReference>
<evidence type="ECO:0000256" key="2">
    <source>
        <dbReference type="ARBA" id="ARBA00022723"/>
    </source>
</evidence>
<sequence length="302" mass="32955">MGIKKLATFEFAGYPQWGVLTEDETGIYSAFSLEEAFFIPLPETLLEFVRLGNDGLLALASAWEQNETTKAVSPIALDTVQILAPFPEVERNIFCVGKNYSDHIDELKDLAPQLAPQPTHPVIFTKAATSVIGTNEIIQSHKGITKELDYEGELAVIIGKTGIDISEAEAMNYVYGFTILNDITARDLQRNHEQWFLGKSLQTFCPMGPYLLLRDAAPSSFTITTEVNGQLRQDASTAECIFSIAHLIHTLSQGMPLMAGDVLATGTPSGVGMGFNPPRYLKTHDTVSVNISAIGTLTNTIE</sequence>
<evidence type="ECO:0000313" key="4">
    <source>
        <dbReference type="EMBL" id="KXB90759.1"/>
    </source>
</evidence>
<dbReference type="GO" id="GO:0046872">
    <property type="term" value="F:metal ion binding"/>
    <property type="evidence" value="ECO:0007669"/>
    <property type="project" value="UniProtKB-KW"/>
</dbReference>
<dbReference type="RefSeq" id="WP_062486029.1">
    <property type="nucleotide sequence ID" value="NZ_KQ960952.1"/>
</dbReference>
<dbReference type="GO" id="GO:0018773">
    <property type="term" value="F:acetylpyruvate hydrolase activity"/>
    <property type="evidence" value="ECO:0007669"/>
    <property type="project" value="TreeGrafter"/>
</dbReference>
<dbReference type="Pfam" id="PF01557">
    <property type="entry name" value="FAA_hydrolase"/>
    <property type="match status" value="1"/>
</dbReference>
<evidence type="ECO:0000313" key="5">
    <source>
        <dbReference type="EMBL" id="PNH21599.1"/>
    </source>
</evidence>
<dbReference type="SUPFAM" id="SSF56529">
    <property type="entry name" value="FAH"/>
    <property type="match status" value="1"/>
</dbReference>
<gene>
    <name evidence="5" type="ORF">CAL30_05055</name>
    <name evidence="4" type="ORF">HMPREF3182_01184</name>
</gene>
<dbReference type="PANTHER" id="PTHR11820">
    <property type="entry name" value="ACYLPYRUVASE"/>
    <property type="match status" value="1"/>
</dbReference>
<dbReference type="PATRIC" id="fig|1588748.3.peg.1143"/>
<keyword evidence="2" id="KW-0479">Metal-binding</keyword>
<reference evidence="6" key="1">
    <citation type="submission" date="2016-01" db="EMBL/GenBank/DDBJ databases">
        <authorList>
            <person name="Mitreva M."/>
            <person name="Pepin K.H."/>
            <person name="Mihindukulasuriya K.A."/>
            <person name="Fulton R."/>
            <person name="Fronick C."/>
            <person name="O'Laughlin M."/>
            <person name="Miner T."/>
            <person name="Herter B."/>
            <person name="Rosa B.A."/>
            <person name="Cordes M."/>
            <person name="Tomlinson C."/>
            <person name="Wollam A."/>
            <person name="Palsikar V.B."/>
            <person name="Mardis E.R."/>
            <person name="Wilson R.K."/>
        </authorList>
    </citation>
    <scope>NUCLEOTIDE SEQUENCE [LARGE SCALE GENOMIC DNA]</scope>
    <source>
        <strain evidence="6">KA00182</strain>
    </source>
</reference>
<keyword evidence="5" id="KW-0378">Hydrolase</keyword>
<accession>A0A2J8BA02</accession>
<feature type="domain" description="Fumarylacetoacetase-like C-terminal" evidence="3">
    <location>
        <begin position="93"/>
        <end position="301"/>
    </location>
</feature>
<evidence type="ECO:0000313" key="7">
    <source>
        <dbReference type="Proteomes" id="UP000242958"/>
    </source>
</evidence>
<dbReference type="Proteomes" id="UP000070160">
    <property type="component" value="Unassembled WGS sequence"/>
</dbReference>
<dbReference type="AlphaFoldDB" id="A0A134CEY9"/>
<reference evidence="5 7" key="3">
    <citation type="submission" date="2017-05" db="EMBL/GenBank/DDBJ databases">
        <authorList>
            <person name="Song R."/>
            <person name="Chenine A.L."/>
            <person name="Ruprecht R.M."/>
        </authorList>
    </citation>
    <scope>NUCLEOTIDE SEQUENCE [LARGE SCALE GENOMIC DNA]</scope>
    <source>
        <strain evidence="5 7">KA00229</strain>
    </source>
</reference>
<dbReference type="EMBL" id="LSDT01000044">
    <property type="protein sequence ID" value="KXB90759.1"/>
    <property type="molecule type" value="Genomic_DNA"/>
</dbReference>
<accession>A0A134CEY9</accession>
<name>A0A134CEY9_9FIRM</name>
<dbReference type="Gene3D" id="3.90.850.10">
    <property type="entry name" value="Fumarylacetoacetase-like, C-terminal domain"/>
    <property type="match status" value="1"/>
</dbReference>
<protein>
    <submittedName>
        <fullName evidence="4">FAH family protein</fullName>
    </submittedName>
    <submittedName>
        <fullName evidence="5">Fumarylacetoacetate hydrolase</fullName>
    </submittedName>
</protein>
<evidence type="ECO:0000259" key="3">
    <source>
        <dbReference type="Pfam" id="PF01557"/>
    </source>
</evidence>
<dbReference type="Proteomes" id="UP000242958">
    <property type="component" value="Unassembled WGS sequence"/>
</dbReference>
<dbReference type="InterPro" id="IPR036663">
    <property type="entry name" value="Fumarylacetoacetase_C_sf"/>
</dbReference>
<dbReference type="STRING" id="1588748.HMPREF3182_01184"/>
<reference evidence="4" key="2">
    <citation type="submission" date="2016-01" db="EMBL/GenBank/DDBJ databases">
        <authorList>
            <person name="Oliw E.H."/>
        </authorList>
    </citation>
    <scope>NUCLEOTIDE SEQUENCE [LARGE SCALE GENOMIC DNA]</scope>
    <source>
        <strain evidence="4">KA00182</strain>
    </source>
</reference>
<dbReference type="GO" id="GO:0016853">
    <property type="term" value="F:isomerase activity"/>
    <property type="evidence" value="ECO:0007669"/>
    <property type="project" value="UniProtKB-ARBA"/>
</dbReference>
<comment type="caution">
    <text evidence="4">The sequence shown here is derived from an EMBL/GenBank/DDBJ whole genome shotgun (WGS) entry which is preliminary data.</text>
</comment>
<organism evidence="4 6">
    <name type="scientific">Megasphaera hutchinsoni</name>
    <dbReference type="NCBI Taxonomy" id="1588748"/>
    <lineage>
        <taxon>Bacteria</taxon>
        <taxon>Bacillati</taxon>
        <taxon>Bacillota</taxon>
        <taxon>Negativicutes</taxon>
        <taxon>Veillonellales</taxon>
        <taxon>Veillonellaceae</taxon>
        <taxon>Megasphaera</taxon>
    </lineage>
</organism>
<evidence type="ECO:0000256" key="1">
    <source>
        <dbReference type="ARBA" id="ARBA00010211"/>
    </source>
</evidence>
<dbReference type="GO" id="GO:0019752">
    <property type="term" value="P:carboxylic acid metabolic process"/>
    <property type="evidence" value="ECO:0007669"/>
    <property type="project" value="UniProtKB-ARBA"/>
</dbReference>
<comment type="similarity">
    <text evidence="1">Belongs to the FAH family.</text>
</comment>
<keyword evidence="6" id="KW-1185">Reference proteome</keyword>
<dbReference type="EMBL" id="NFMF01000007">
    <property type="protein sequence ID" value="PNH21599.1"/>
    <property type="molecule type" value="Genomic_DNA"/>
</dbReference>
<evidence type="ECO:0000313" key="6">
    <source>
        <dbReference type="Proteomes" id="UP000070160"/>
    </source>
</evidence>
<dbReference type="InterPro" id="IPR011234">
    <property type="entry name" value="Fumarylacetoacetase-like_C"/>
</dbReference>
<dbReference type="PANTHER" id="PTHR11820:SF7">
    <property type="entry name" value="ACYLPYRUVASE FAHD1, MITOCHONDRIAL"/>
    <property type="match status" value="1"/>
</dbReference>